<comment type="caution">
    <text evidence="3">The sequence shown here is derived from an EMBL/GenBank/DDBJ whole genome shotgun (WGS) entry which is preliminary data.</text>
</comment>
<evidence type="ECO:0000313" key="4">
    <source>
        <dbReference type="Proteomes" id="UP000192441"/>
    </source>
</evidence>
<gene>
    <name evidence="3" type="ORF">BST20_17905</name>
</gene>
<dbReference type="EMBL" id="MVHM01000012">
    <property type="protein sequence ID" value="ORA35465.1"/>
    <property type="molecule type" value="Genomic_DNA"/>
</dbReference>
<protein>
    <recommendedName>
        <fullName evidence="2">DUF4189 domain-containing protein</fullName>
    </recommendedName>
</protein>
<evidence type="ECO:0000256" key="1">
    <source>
        <dbReference type="SAM" id="SignalP"/>
    </source>
</evidence>
<dbReference type="InterPro" id="IPR025240">
    <property type="entry name" value="DUF4189"/>
</dbReference>
<feature type="chain" id="PRO_5041687922" description="DUF4189 domain-containing protein" evidence="1">
    <location>
        <begin position="34"/>
        <end position="122"/>
    </location>
</feature>
<evidence type="ECO:0000259" key="2">
    <source>
        <dbReference type="Pfam" id="PF13827"/>
    </source>
</evidence>
<proteinExistence type="predicted"/>
<dbReference type="AlphaFoldDB" id="A0AA91LVZ5"/>
<sequence>MAMTARRAAVCIAVAGAALVGATITPASPAAHAAIYYGAIAYSSNGSWGRTADWETRQAAEQLAVGACGYTDCKVLSSFTGCGAVANDGRYYQGGVGPTITAAMADAKSRLPGSWIDTWICN</sequence>
<dbReference type="InterPro" id="IPR006311">
    <property type="entry name" value="TAT_signal"/>
</dbReference>
<name>A0AA91LVZ5_9MYCO</name>
<dbReference type="Proteomes" id="UP000192441">
    <property type="component" value="Unassembled WGS sequence"/>
</dbReference>
<reference evidence="3 4" key="1">
    <citation type="submission" date="2016-12" db="EMBL/GenBank/DDBJ databases">
        <title>The new phylogeny of genus Mycobacterium.</title>
        <authorList>
            <person name="Tortoli E."/>
            <person name="Trovato A."/>
            <person name="Cirillo D.M."/>
        </authorList>
    </citation>
    <scope>NUCLEOTIDE SEQUENCE [LARGE SCALE GENOMIC DNA]</scope>
    <source>
        <strain evidence="3 4">DSM 44624</strain>
    </source>
</reference>
<evidence type="ECO:0000313" key="3">
    <source>
        <dbReference type="EMBL" id="ORA35465.1"/>
    </source>
</evidence>
<dbReference type="PROSITE" id="PS51318">
    <property type="entry name" value="TAT"/>
    <property type="match status" value="1"/>
</dbReference>
<feature type="domain" description="DUF4189" evidence="2">
    <location>
        <begin position="37"/>
        <end position="109"/>
    </location>
</feature>
<dbReference type="Pfam" id="PF13827">
    <property type="entry name" value="DUF4189"/>
    <property type="match status" value="1"/>
</dbReference>
<organism evidence="3 4">
    <name type="scientific">Mycobacterium branderi</name>
    <dbReference type="NCBI Taxonomy" id="43348"/>
    <lineage>
        <taxon>Bacteria</taxon>
        <taxon>Bacillati</taxon>
        <taxon>Actinomycetota</taxon>
        <taxon>Actinomycetes</taxon>
        <taxon>Mycobacteriales</taxon>
        <taxon>Mycobacteriaceae</taxon>
        <taxon>Mycobacterium</taxon>
    </lineage>
</organism>
<feature type="signal peptide" evidence="1">
    <location>
        <begin position="1"/>
        <end position="33"/>
    </location>
</feature>
<dbReference type="RefSeq" id="WP_083132736.1">
    <property type="nucleotide sequence ID" value="NZ_AP022607.1"/>
</dbReference>
<keyword evidence="1" id="KW-0732">Signal</keyword>
<accession>A0AA91LVZ5</accession>